<comment type="caution">
    <text evidence="1">The sequence shown here is derived from an EMBL/GenBank/DDBJ whole genome shotgun (WGS) entry which is preliminary data.</text>
</comment>
<protein>
    <submittedName>
        <fullName evidence="1">Uncharacterized protein</fullName>
    </submittedName>
</protein>
<proteinExistence type="predicted"/>
<feature type="non-terminal residue" evidence="1">
    <location>
        <position position="52"/>
    </location>
</feature>
<organism evidence="1 2">
    <name type="scientific">Desulfitobacterium hafniense DP7</name>
    <dbReference type="NCBI Taxonomy" id="537010"/>
    <lineage>
        <taxon>Bacteria</taxon>
        <taxon>Bacillati</taxon>
        <taxon>Bacillota</taxon>
        <taxon>Clostridia</taxon>
        <taxon>Eubacteriales</taxon>
        <taxon>Desulfitobacteriaceae</taxon>
        <taxon>Desulfitobacterium</taxon>
    </lineage>
</organism>
<reference evidence="1 2" key="1">
    <citation type="submission" date="2011-08" db="EMBL/GenBank/DDBJ databases">
        <authorList>
            <person name="Weinstock G."/>
            <person name="Sodergren E."/>
            <person name="Clifton S."/>
            <person name="Fulton L."/>
            <person name="Fulton B."/>
            <person name="Courtney L."/>
            <person name="Fronick C."/>
            <person name="Harrison M."/>
            <person name="Strong C."/>
            <person name="Farmer C."/>
            <person name="Delahaunty K."/>
            <person name="Markovic C."/>
            <person name="Hall O."/>
            <person name="Minx P."/>
            <person name="Tomlinson C."/>
            <person name="Mitreva M."/>
            <person name="Hou S."/>
            <person name="Chen J."/>
            <person name="Wollam A."/>
            <person name="Pepin K.H."/>
            <person name="Johnson M."/>
            <person name="Bhonagiri V."/>
            <person name="Zhang X."/>
            <person name="Suruliraj S."/>
            <person name="Warren W."/>
            <person name="Chinwalla A."/>
            <person name="Mardis E.R."/>
            <person name="Wilson R.K."/>
        </authorList>
    </citation>
    <scope>NUCLEOTIDE SEQUENCE [LARGE SCALE GENOMIC DNA]</scope>
    <source>
        <strain evidence="1 2">DP7</strain>
    </source>
</reference>
<name>G9XPZ8_DESHA</name>
<evidence type="ECO:0000313" key="2">
    <source>
        <dbReference type="Proteomes" id="UP000004416"/>
    </source>
</evidence>
<dbReference type="HOGENOM" id="CLU_214614_0_0_9"/>
<dbReference type="AlphaFoldDB" id="G9XPZ8"/>
<evidence type="ECO:0000313" key="1">
    <source>
        <dbReference type="EMBL" id="EHL06292.1"/>
    </source>
</evidence>
<dbReference type="EMBL" id="AFZX01000078">
    <property type="protein sequence ID" value="EHL06292.1"/>
    <property type="molecule type" value="Genomic_DNA"/>
</dbReference>
<sequence length="52" mass="6070">MMKKLIGPGSLSHIALLRPKKQPKDFTLRQRTNLSERISNLRERLQRSRVGN</sequence>
<gene>
    <name evidence="1" type="ORF">HMPREF0322_03044</name>
</gene>
<accession>G9XPZ8</accession>
<dbReference type="Proteomes" id="UP000004416">
    <property type="component" value="Unassembled WGS sequence"/>
</dbReference>